<name>A0A2J6WRK1_9CHLR</name>
<feature type="domain" description="AMP-dependent synthetase/ligase" evidence="1">
    <location>
        <begin position="15"/>
        <end position="110"/>
    </location>
</feature>
<evidence type="ECO:0000313" key="2">
    <source>
        <dbReference type="EMBL" id="PMP72990.1"/>
    </source>
</evidence>
<dbReference type="GO" id="GO:0016874">
    <property type="term" value="F:ligase activity"/>
    <property type="evidence" value="ECO:0007669"/>
    <property type="project" value="UniProtKB-KW"/>
</dbReference>
<proteinExistence type="predicted"/>
<sequence>MDVMNLGDWLGRRALLSPHTVALFDAQHDMRPITYGEWNATANRTAHLLRTLGVERGDRVATLAQNCVDLLDLWFACGKIGAILQPLNWRLTPTELSDLIADGEPRVLAYGPEYTAATLLLRERTTSVTH</sequence>
<gene>
    <name evidence="2" type="ORF">C0184_16735</name>
</gene>
<reference evidence="2 3" key="1">
    <citation type="submission" date="2018-01" db="EMBL/GenBank/DDBJ databases">
        <title>Metagenomic assembled genomes from two thermal pools in the Uzon Caldera, Kamchatka, Russia.</title>
        <authorList>
            <person name="Wilkins L."/>
            <person name="Ettinger C."/>
        </authorList>
    </citation>
    <scope>NUCLEOTIDE SEQUENCE [LARGE SCALE GENOMIC DNA]</scope>
    <source>
        <strain evidence="2">ZAV-02</strain>
    </source>
</reference>
<dbReference type="EMBL" id="PNIQ01001122">
    <property type="protein sequence ID" value="PMP72990.1"/>
    <property type="molecule type" value="Genomic_DNA"/>
</dbReference>
<dbReference type="InterPro" id="IPR000873">
    <property type="entry name" value="AMP-dep_synth/lig_dom"/>
</dbReference>
<dbReference type="AlphaFoldDB" id="A0A2J6WRK1"/>
<comment type="caution">
    <text evidence="2">The sequence shown here is derived from an EMBL/GenBank/DDBJ whole genome shotgun (WGS) entry which is preliminary data.</text>
</comment>
<dbReference type="PANTHER" id="PTHR43767">
    <property type="entry name" value="LONG-CHAIN-FATTY-ACID--COA LIGASE"/>
    <property type="match status" value="1"/>
</dbReference>
<evidence type="ECO:0000259" key="1">
    <source>
        <dbReference type="Pfam" id="PF00501"/>
    </source>
</evidence>
<dbReference type="InterPro" id="IPR042099">
    <property type="entry name" value="ANL_N_sf"/>
</dbReference>
<feature type="non-terminal residue" evidence="2">
    <location>
        <position position="130"/>
    </location>
</feature>
<dbReference type="Pfam" id="PF00501">
    <property type="entry name" value="AMP-binding"/>
    <property type="match status" value="1"/>
</dbReference>
<protein>
    <submittedName>
        <fullName evidence="2">Long-chain fatty acid--CoA ligase</fullName>
    </submittedName>
</protein>
<accession>A0A2J6WRK1</accession>
<dbReference type="InterPro" id="IPR050237">
    <property type="entry name" value="ATP-dep_AMP-bd_enzyme"/>
</dbReference>
<dbReference type="Proteomes" id="UP000243376">
    <property type="component" value="Unassembled WGS sequence"/>
</dbReference>
<dbReference type="Gene3D" id="3.40.50.12780">
    <property type="entry name" value="N-terminal domain of ligase-like"/>
    <property type="match status" value="1"/>
</dbReference>
<dbReference type="SUPFAM" id="SSF56801">
    <property type="entry name" value="Acetyl-CoA synthetase-like"/>
    <property type="match status" value="1"/>
</dbReference>
<dbReference type="PANTHER" id="PTHR43767:SF1">
    <property type="entry name" value="NONRIBOSOMAL PEPTIDE SYNTHASE PES1 (EUROFUNG)-RELATED"/>
    <property type="match status" value="1"/>
</dbReference>
<organism evidence="2 3">
    <name type="scientific">Chloroflexus aggregans</name>
    <dbReference type="NCBI Taxonomy" id="152260"/>
    <lineage>
        <taxon>Bacteria</taxon>
        <taxon>Bacillati</taxon>
        <taxon>Chloroflexota</taxon>
        <taxon>Chloroflexia</taxon>
        <taxon>Chloroflexales</taxon>
        <taxon>Chloroflexineae</taxon>
        <taxon>Chloroflexaceae</taxon>
        <taxon>Chloroflexus</taxon>
    </lineage>
</organism>
<keyword evidence="2" id="KW-0436">Ligase</keyword>
<evidence type="ECO:0000313" key="3">
    <source>
        <dbReference type="Proteomes" id="UP000243376"/>
    </source>
</evidence>